<reference evidence="7" key="1">
    <citation type="submission" date="2018-05" db="EMBL/GenBank/DDBJ databases">
        <authorList>
            <person name="Lanie J.A."/>
            <person name="Ng W.-L."/>
            <person name="Kazmierczak K.M."/>
            <person name="Andrzejewski T.M."/>
            <person name="Davidsen T.M."/>
            <person name="Wayne K.J."/>
            <person name="Tettelin H."/>
            <person name="Glass J.I."/>
            <person name="Rusch D."/>
            <person name="Podicherti R."/>
            <person name="Tsui H.-C.T."/>
            <person name="Winkler M.E."/>
        </authorList>
    </citation>
    <scope>NUCLEOTIDE SEQUENCE</scope>
</reference>
<feature type="transmembrane region" description="Helical" evidence="5">
    <location>
        <begin position="52"/>
        <end position="72"/>
    </location>
</feature>
<keyword evidence="5" id="KW-0812">Transmembrane</keyword>
<dbReference type="PANTHER" id="PTHR30329:SF21">
    <property type="entry name" value="LIPOPROTEIN YIAD-RELATED"/>
    <property type="match status" value="1"/>
</dbReference>
<gene>
    <name evidence="7" type="ORF">METZ01_LOCUS70353</name>
</gene>
<evidence type="ECO:0000313" key="7">
    <source>
        <dbReference type="EMBL" id="SVA17499.1"/>
    </source>
</evidence>
<sequence length="309" mass="33120">MTGWMRDPRDRRGRRGRRMGPGFGAGRRHGGTRGHGPPRRSRLTELVAERRTLLLVVLLIGFFVVVAVGGTGSEGPVDEQQDLSSQVQAAMVRAGLPTVEVQVVDWTVVLRGRLASDDLKVAATRVAQAQSSVVGVENLIVVPAPIVEEVVPEDESPDLPANQADLLLQARLSAAAARTPIQFGSGGDRITEDSVPTLELIAEFLVANPSVRVQIIGHTDSDGEEDANLTLSRIRAEAVRAQLIARGVEAERLTPLGMGEYDPVADNLTREGKARNRRIEFLVLPEGQEGLSAPTTTAPVEEEASTTEG</sequence>
<evidence type="ECO:0000259" key="6">
    <source>
        <dbReference type="PROSITE" id="PS51123"/>
    </source>
</evidence>
<keyword evidence="5" id="KW-1133">Transmembrane helix</keyword>
<dbReference type="Pfam" id="PF00691">
    <property type="entry name" value="OmpA"/>
    <property type="match status" value="1"/>
</dbReference>
<protein>
    <recommendedName>
        <fullName evidence="6">OmpA-like domain-containing protein</fullName>
    </recommendedName>
</protein>
<accession>A0A381TNU1</accession>
<keyword evidence="3" id="KW-0998">Cell outer membrane</keyword>
<comment type="subcellular location">
    <subcellularLocation>
        <location evidence="1">Cell outer membrane</location>
    </subcellularLocation>
</comment>
<dbReference type="PANTHER" id="PTHR30329">
    <property type="entry name" value="STATOR ELEMENT OF FLAGELLAR MOTOR COMPLEX"/>
    <property type="match status" value="1"/>
</dbReference>
<evidence type="ECO:0000256" key="4">
    <source>
        <dbReference type="SAM" id="MobiDB-lite"/>
    </source>
</evidence>
<dbReference type="PROSITE" id="PS51123">
    <property type="entry name" value="OMPA_2"/>
    <property type="match status" value="1"/>
</dbReference>
<evidence type="ECO:0000256" key="3">
    <source>
        <dbReference type="ARBA" id="ARBA00023237"/>
    </source>
</evidence>
<feature type="compositionally biased region" description="Basic residues" evidence="4">
    <location>
        <begin position="26"/>
        <end position="40"/>
    </location>
</feature>
<dbReference type="PRINTS" id="PR01021">
    <property type="entry name" value="OMPADOMAIN"/>
</dbReference>
<dbReference type="CDD" id="cd07185">
    <property type="entry name" value="OmpA_C-like"/>
    <property type="match status" value="1"/>
</dbReference>
<dbReference type="InterPro" id="IPR036737">
    <property type="entry name" value="OmpA-like_sf"/>
</dbReference>
<dbReference type="AlphaFoldDB" id="A0A381TNU1"/>
<keyword evidence="2 5" id="KW-0472">Membrane</keyword>
<proteinExistence type="predicted"/>
<dbReference type="InterPro" id="IPR006664">
    <property type="entry name" value="OMP_bac"/>
</dbReference>
<feature type="domain" description="OmpA-like" evidence="6">
    <location>
        <begin position="170"/>
        <end position="287"/>
    </location>
</feature>
<feature type="region of interest" description="Disordered" evidence="4">
    <location>
        <begin position="287"/>
        <end position="309"/>
    </location>
</feature>
<evidence type="ECO:0000256" key="1">
    <source>
        <dbReference type="ARBA" id="ARBA00004442"/>
    </source>
</evidence>
<feature type="compositionally biased region" description="Acidic residues" evidence="4">
    <location>
        <begin position="300"/>
        <end position="309"/>
    </location>
</feature>
<feature type="region of interest" description="Disordered" evidence="4">
    <location>
        <begin position="1"/>
        <end position="40"/>
    </location>
</feature>
<evidence type="ECO:0000256" key="5">
    <source>
        <dbReference type="SAM" id="Phobius"/>
    </source>
</evidence>
<dbReference type="SUPFAM" id="SSF103088">
    <property type="entry name" value="OmpA-like"/>
    <property type="match status" value="1"/>
</dbReference>
<dbReference type="EMBL" id="UINC01004877">
    <property type="protein sequence ID" value="SVA17499.1"/>
    <property type="molecule type" value="Genomic_DNA"/>
</dbReference>
<evidence type="ECO:0000256" key="2">
    <source>
        <dbReference type="ARBA" id="ARBA00023136"/>
    </source>
</evidence>
<feature type="compositionally biased region" description="Basic and acidic residues" evidence="4">
    <location>
        <begin position="1"/>
        <end position="10"/>
    </location>
</feature>
<name>A0A381TNU1_9ZZZZ</name>
<dbReference type="InterPro" id="IPR006665">
    <property type="entry name" value="OmpA-like"/>
</dbReference>
<dbReference type="Gene3D" id="3.30.1330.60">
    <property type="entry name" value="OmpA-like domain"/>
    <property type="match status" value="1"/>
</dbReference>
<organism evidence="7">
    <name type="scientific">marine metagenome</name>
    <dbReference type="NCBI Taxonomy" id="408172"/>
    <lineage>
        <taxon>unclassified sequences</taxon>
        <taxon>metagenomes</taxon>
        <taxon>ecological metagenomes</taxon>
    </lineage>
</organism>
<dbReference type="GO" id="GO:0009279">
    <property type="term" value="C:cell outer membrane"/>
    <property type="evidence" value="ECO:0007669"/>
    <property type="project" value="UniProtKB-SubCell"/>
</dbReference>
<dbReference type="InterPro" id="IPR050330">
    <property type="entry name" value="Bact_OuterMem_StrucFunc"/>
</dbReference>